<proteinExistence type="predicted"/>
<reference evidence="2" key="1">
    <citation type="submission" date="2024-06" db="EMBL/GenBank/DDBJ databases">
        <authorList>
            <person name="Liu X."/>
            <person name="Lenzi L."/>
            <person name="Haldenby T S."/>
            <person name="Uol C."/>
        </authorList>
    </citation>
    <scope>NUCLEOTIDE SEQUENCE</scope>
</reference>
<evidence type="ECO:0000256" key="1">
    <source>
        <dbReference type="SAM" id="MobiDB-lite"/>
    </source>
</evidence>
<organism evidence="2 3">
    <name type="scientific">Calicophoron daubneyi</name>
    <name type="common">Rumen fluke</name>
    <name type="synonym">Paramphistomum daubneyi</name>
    <dbReference type="NCBI Taxonomy" id="300641"/>
    <lineage>
        <taxon>Eukaryota</taxon>
        <taxon>Metazoa</taxon>
        <taxon>Spiralia</taxon>
        <taxon>Lophotrochozoa</taxon>
        <taxon>Platyhelminthes</taxon>
        <taxon>Trematoda</taxon>
        <taxon>Digenea</taxon>
        <taxon>Plagiorchiida</taxon>
        <taxon>Pronocephalata</taxon>
        <taxon>Paramphistomoidea</taxon>
        <taxon>Paramphistomidae</taxon>
        <taxon>Calicophoron</taxon>
    </lineage>
</organism>
<dbReference type="Proteomes" id="UP001497525">
    <property type="component" value="Unassembled WGS sequence"/>
</dbReference>
<sequence length="257" mass="28730">MSTYDRYFIFATLPDCGDEIVLLSSTWLTGEYSHQGLPITQLPSGWPKKFYRAVESHTPCQPGDEKCTFREFGRSILFSHARKMESQLSEESMLGPEGTLNTGLPQKRKRRRNVSSEKEPLKVPRSNINRPTHVEYDLPQLGSCSLSIAAPPLTATSGVQSALPTYSSRIPTTPVRPVHRLQSPQSLQICAIKCSGPSTSQESNLISLHDIYEVLMDMQRQQNRTAALVAHVHERCKAIQQLLEGVLIGLMDTHWTG</sequence>
<name>A0AAV2TZ86_CALDB</name>
<protein>
    <submittedName>
        <fullName evidence="2">Uncharacterized protein</fullName>
    </submittedName>
</protein>
<comment type="caution">
    <text evidence="2">The sequence shown here is derived from an EMBL/GenBank/DDBJ whole genome shotgun (WGS) entry which is preliminary data.</text>
</comment>
<accession>A0AAV2TZ86</accession>
<dbReference type="EMBL" id="CAXLJL010000933">
    <property type="protein sequence ID" value="CAL5141665.1"/>
    <property type="molecule type" value="Genomic_DNA"/>
</dbReference>
<gene>
    <name evidence="2" type="ORF">CDAUBV1_LOCUS16996</name>
</gene>
<evidence type="ECO:0000313" key="3">
    <source>
        <dbReference type="Proteomes" id="UP001497525"/>
    </source>
</evidence>
<evidence type="ECO:0000313" key="2">
    <source>
        <dbReference type="EMBL" id="CAL5141665.1"/>
    </source>
</evidence>
<dbReference type="AlphaFoldDB" id="A0AAV2TZ86"/>
<feature type="region of interest" description="Disordered" evidence="1">
    <location>
        <begin position="88"/>
        <end position="127"/>
    </location>
</feature>